<dbReference type="AlphaFoldDB" id="A0A1B0GQ90"/>
<comment type="similarity">
    <text evidence="1">Belongs to the IFRD family.</text>
</comment>
<accession>A0A1B0GQ90</accession>
<sequence>MPKNKTKRGKGRLVDHSDDESLNDNASVISMQSDDCGGSLEDGADDIGSVTERYEEKFVQALENAQEKSIQTRLGALQAACEILMLRFMPDTVDDRKITLIDIIEKALRRGKGAEQANAAKLAPLLSIQLAGDDIIPKGLNQTLIVTAQDNSVSYEARAKCCTALGLINFLSEDNIGDILSHMKNFESIFCGSYLKGDHTPSSASAEAAVLHSAALGAWSLLLTLLPPGDFVSFMKERTLLPTLPNLIGMLRSPHLEVRMTAGEAIALVLECGRIHDEDFMDEHLPDLIDMTKQLATDSQKFRAKRDRKTQRATFRDVLRYIEDEISPEINVRFGKETLVLNTWSMHHQYTAVCSAIGSGINVHLAENDFLRDVLQLGEKLLPIGNVTSKQSKLEKHLINAAAFKARTISRSKNRDKRSAVIN</sequence>
<dbReference type="InterPro" id="IPR011989">
    <property type="entry name" value="ARM-like"/>
</dbReference>
<evidence type="ECO:0000313" key="6">
    <source>
        <dbReference type="Proteomes" id="UP000092462"/>
    </source>
</evidence>
<dbReference type="InterPro" id="IPR039777">
    <property type="entry name" value="IFRD"/>
</dbReference>
<feature type="domain" description="Interferon-related developmental regulator N-terminal" evidence="4">
    <location>
        <begin position="25"/>
        <end position="323"/>
    </location>
</feature>
<evidence type="ECO:0000313" key="5">
    <source>
        <dbReference type="EnsemblMetazoa" id="PPAI009036-PA"/>
    </source>
</evidence>
<evidence type="ECO:0008006" key="7">
    <source>
        <dbReference type="Google" id="ProtNLM"/>
    </source>
</evidence>
<feature type="region of interest" description="Disordered" evidence="2">
    <location>
        <begin position="1"/>
        <end position="25"/>
    </location>
</feature>
<feature type="compositionally biased region" description="Basic residues" evidence="2">
    <location>
        <begin position="1"/>
        <end position="11"/>
    </location>
</feature>
<dbReference type="Gene3D" id="1.25.10.10">
    <property type="entry name" value="Leucine-rich Repeat Variant"/>
    <property type="match status" value="1"/>
</dbReference>
<protein>
    <recommendedName>
        <fullName evidence="7">Interferon-related developmental regulator N-terminal domain-containing protein</fullName>
    </recommendedName>
</protein>
<name>A0A1B0GQ90_PHLPP</name>
<evidence type="ECO:0000256" key="2">
    <source>
        <dbReference type="SAM" id="MobiDB-lite"/>
    </source>
</evidence>
<dbReference type="InterPro" id="IPR006921">
    <property type="entry name" value="Interferon-rel_develop_reg_C"/>
</dbReference>
<evidence type="ECO:0000259" key="3">
    <source>
        <dbReference type="Pfam" id="PF04836"/>
    </source>
</evidence>
<organism evidence="5 6">
    <name type="scientific">Phlebotomus papatasi</name>
    <name type="common">Sandfly</name>
    <dbReference type="NCBI Taxonomy" id="29031"/>
    <lineage>
        <taxon>Eukaryota</taxon>
        <taxon>Metazoa</taxon>
        <taxon>Ecdysozoa</taxon>
        <taxon>Arthropoda</taxon>
        <taxon>Hexapoda</taxon>
        <taxon>Insecta</taxon>
        <taxon>Pterygota</taxon>
        <taxon>Neoptera</taxon>
        <taxon>Endopterygota</taxon>
        <taxon>Diptera</taxon>
        <taxon>Nematocera</taxon>
        <taxon>Psychodoidea</taxon>
        <taxon>Psychodidae</taxon>
        <taxon>Phlebotomus</taxon>
        <taxon>Phlebotomus</taxon>
    </lineage>
</organism>
<dbReference type="EnsemblMetazoa" id="PPAI009036-RA">
    <property type="protein sequence ID" value="PPAI009036-PA"/>
    <property type="gene ID" value="PPAI009036"/>
</dbReference>
<dbReference type="VEuPathDB" id="VectorBase:PPAPM1_002722"/>
<keyword evidence="6" id="KW-1185">Reference proteome</keyword>
<dbReference type="InterPro" id="IPR016024">
    <property type="entry name" value="ARM-type_fold"/>
</dbReference>
<dbReference type="Pfam" id="PF04836">
    <property type="entry name" value="IFRD_C"/>
    <property type="match status" value="1"/>
</dbReference>
<dbReference type="Proteomes" id="UP000092462">
    <property type="component" value="Unassembled WGS sequence"/>
</dbReference>
<evidence type="ECO:0000259" key="4">
    <source>
        <dbReference type="Pfam" id="PF05004"/>
    </source>
</evidence>
<dbReference type="InterPro" id="IPR007701">
    <property type="entry name" value="Interferon-rel_develop_reg_N"/>
</dbReference>
<reference evidence="5" key="1">
    <citation type="submission" date="2022-08" db="UniProtKB">
        <authorList>
            <consortium name="EnsemblMetazoa"/>
        </authorList>
    </citation>
    <scope>IDENTIFICATION</scope>
    <source>
        <strain evidence="5">Israel</strain>
    </source>
</reference>
<dbReference type="VEuPathDB" id="VectorBase:PPAI009036"/>
<evidence type="ECO:0000256" key="1">
    <source>
        <dbReference type="ARBA" id="ARBA00008828"/>
    </source>
</evidence>
<dbReference type="PANTHER" id="PTHR12354">
    <property type="entry name" value="INTERFERON-RELATED DEVELOPMENTAL REGULATOR"/>
    <property type="match status" value="1"/>
</dbReference>
<dbReference type="SUPFAM" id="SSF48371">
    <property type="entry name" value="ARM repeat"/>
    <property type="match status" value="1"/>
</dbReference>
<proteinExistence type="inferred from homology"/>
<dbReference type="Pfam" id="PF05004">
    <property type="entry name" value="IFRD"/>
    <property type="match status" value="1"/>
</dbReference>
<dbReference type="EMBL" id="AJVK01006587">
    <property type="status" value="NOT_ANNOTATED_CDS"/>
    <property type="molecule type" value="Genomic_DNA"/>
</dbReference>
<dbReference type="PANTHER" id="PTHR12354:SF1">
    <property type="entry name" value="INTERFERON-RELATED DEVELOPMENTAL REGULATOR 1"/>
    <property type="match status" value="1"/>
</dbReference>
<feature type="domain" description="Interferon-related developmental regulator C-terminal" evidence="3">
    <location>
        <begin position="368"/>
        <end position="419"/>
    </location>
</feature>